<protein>
    <submittedName>
        <fullName evidence="3">Uncharacterized protein</fullName>
    </submittedName>
</protein>
<feature type="compositionally biased region" description="Polar residues" evidence="1">
    <location>
        <begin position="173"/>
        <end position="183"/>
    </location>
</feature>
<keyword evidence="4" id="KW-1185">Reference proteome</keyword>
<reference evidence="3 4" key="1">
    <citation type="submission" date="2024-02" db="EMBL/GenBank/DDBJ databases">
        <title>Rhodopirellula caenicola NBRC 110016.</title>
        <authorList>
            <person name="Ichikawa N."/>
            <person name="Katano-Makiyama Y."/>
            <person name="Hidaka K."/>
        </authorList>
    </citation>
    <scope>NUCLEOTIDE SEQUENCE [LARGE SCALE GENOMIC DNA]</scope>
    <source>
        <strain evidence="3 4">NBRC 110016</strain>
    </source>
</reference>
<dbReference type="EMBL" id="BAABRO010000020">
    <property type="protein sequence ID" value="GAA5510236.1"/>
    <property type="molecule type" value="Genomic_DNA"/>
</dbReference>
<evidence type="ECO:0000256" key="1">
    <source>
        <dbReference type="SAM" id="MobiDB-lite"/>
    </source>
</evidence>
<proteinExistence type="predicted"/>
<evidence type="ECO:0000313" key="3">
    <source>
        <dbReference type="EMBL" id="GAA5510236.1"/>
    </source>
</evidence>
<keyword evidence="2" id="KW-0472">Membrane</keyword>
<evidence type="ECO:0000256" key="2">
    <source>
        <dbReference type="SAM" id="Phobius"/>
    </source>
</evidence>
<feature type="region of interest" description="Disordered" evidence="1">
    <location>
        <begin position="171"/>
        <end position="212"/>
    </location>
</feature>
<dbReference type="Proteomes" id="UP001416858">
    <property type="component" value="Unassembled WGS sequence"/>
</dbReference>
<name>A0ABP9VZI7_9BACT</name>
<gene>
    <name evidence="3" type="ORF">Rcae01_05742</name>
</gene>
<comment type="caution">
    <text evidence="3">The sequence shown here is derived from an EMBL/GenBank/DDBJ whole genome shotgun (WGS) entry which is preliminary data.</text>
</comment>
<accession>A0ABP9VZI7</accession>
<keyword evidence="2" id="KW-1133">Transmembrane helix</keyword>
<organism evidence="3 4">
    <name type="scientific">Novipirellula caenicola</name>
    <dbReference type="NCBI Taxonomy" id="1536901"/>
    <lineage>
        <taxon>Bacteria</taxon>
        <taxon>Pseudomonadati</taxon>
        <taxon>Planctomycetota</taxon>
        <taxon>Planctomycetia</taxon>
        <taxon>Pirellulales</taxon>
        <taxon>Pirellulaceae</taxon>
        <taxon>Novipirellula</taxon>
    </lineage>
</organism>
<sequence>MSSPHSSSPYLPPPLPHRPVVHRALGWATRIIAGAFAVLFAGIMVMTAYQLRMMILYGAGVSGPVPLVIATGFQLTILAVIIAMLWRLSNHFLYPNTHGFGICDRQNAAHLLAYHANLDLSQASLPDPLYAPLRLRELLLIYTLMDRQEHPDRLLALLATMKAHPDLQDYLAEQNNPASQQRPEVQERAEFHGQAETNEPAPHRGASQSPAG</sequence>
<dbReference type="RefSeq" id="WP_345687977.1">
    <property type="nucleotide sequence ID" value="NZ_BAABRO010000020.1"/>
</dbReference>
<feature type="transmembrane region" description="Helical" evidence="2">
    <location>
        <begin position="27"/>
        <end position="49"/>
    </location>
</feature>
<evidence type="ECO:0000313" key="4">
    <source>
        <dbReference type="Proteomes" id="UP001416858"/>
    </source>
</evidence>
<keyword evidence="2" id="KW-0812">Transmembrane</keyword>
<feature type="transmembrane region" description="Helical" evidence="2">
    <location>
        <begin position="61"/>
        <end position="86"/>
    </location>
</feature>
<feature type="compositionally biased region" description="Basic and acidic residues" evidence="1">
    <location>
        <begin position="184"/>
        <end position="193"/>
    </location>
</feature>